<dbReference type="Proteomes" id="UP000659438">
    <property type="component" value="Unassembled WGS sequence"/>
</dbReference>
<sequence length="129" mass="13775">MGMREEIQAELAEAFDDPDGLADAVKPVVGVRKVQGEYDPETGTIPEVITNYAGRGIFGSYLSKEIDGSLIQTTDEKLTILQNELFITLLGVPTATVATPEIGDVIGGKRALNVSQDPAGATWTVQLRV</sequence>
<evidence type="ECO:0000313" key="1">
    <source>
        <dbReference type="EMBL" id="MBC3394822.1"/>
    </source>
</evidence>
<protein>
    <recommendedName>
        <fullName evidence="4">Phage protein</fullName>
    </recommendedName>
</protein>
<dbReference type="AlphaFoldDB" id="A0A923FM93"/>
<reference evidence="2" key="3">
    <citation type="submission" date="2021-06" db="EMBL/GenBank/DDBJ databases">
        <title>Updating the genus Pseudomonas: Description of 43 new species and partition of the Pseudomonas putida group.</title>
        <authorList>
            <person name="Girard L."/>
            <person name="Lood C."/>
            <person name="Vandamme P."/>
            <person name="Rokni-Zadeh H."/>
            <person name="Van Noort V."/>
            <person name="Hofte M."/>
            <person name="Lavigne R."/>
            <person name="De Mot R."/>
        </authorList>
    </citation>
    <scope>NUCLEOTIDE SEQUENCE</scope>
    <source>
        <strain evidence="2">SWRI102</strain>
    </source>
</reference>
<keyword evidence="3" id="KW-1185">Reference proteome</keyword>
<reference evidence="1 3" key="1">
    <citation type="journal article" date="2020" name="Microorganisms">
        <title>Reliable Identification of Environmental Pseudomonas Isolates Using the rpoD Gene.</title>
        <authorList>
            <consortium name="The Broad Institute Genome Sequencing Platform"/>
            <person name="Girard L."/>
            <person name="Lood C."/>
            <person name="Rokni-Zadeh H."/>
            <person name="van Noort V."/>
            <person name="Lavigne R."/>
            <person name="De Mot R."/>
        </authorList>
    </citation>
    <scope>NUCLEOTIDE SEQUENCE</scope>
    <source>
        <strain evidence="1 3">SWRI102</strain>
    </source>
</reference>
<evidence type="ECO:0000313" key="3">
    <source>
        <dbReference type="Proteomes" id="UP000659438"/>
    </source>
</evidence>
<proteinExistence type="predicted"/>
<dbReference type="RefSeq" id="WP_186642868.1">
    <property type="nucleotide sequence ID" value="NZ_JABWQX020000001.1"/>
</dbReference>
<evidence type="ECO:0008006" key="4">
    <source>
        <dbReference type="Google" id="ProtNLM"/>
    </source>
</evidence>
<name>A0A923FM93_9PSED</name>
<dbReference type="EMBL" id="JABWQX010000001">
    <property type="protein sequence ID" value="MBC3394822.1"/>
    <property type="molecule type" value="Genomic_DNA"/>
</dbReference>
<evidence type="ECO:0000313" key="2">
    <source>
        <dbReference type="EMBL" id="MBV4552277.1"/>
    </source>
</evidence>
<dbReference type="EMBL" id="JABWQX020000001">
    <property type="protein sequence ID" value="MBV4552277.1"/>
    <property type="molecule type" value="Genomic_DNA"/>
</dbReference>
<reference evidence="1" key="2">
    <citation type="submission" date="2020-07" db="EMBL/GenBank/DDBJ databases">
        <authorList>
            <person name="Lood C."/>
            <person name="Girard L."/>
        </authorList>
    </citation>
    <scope>NUCLEOTIDE SEQUENCE</scope>
    <source>
        <strain evidence="1">SWRI102</strain>
    </source>
</reference>
<comment type="caution">
    <text evidence="1">The sequence shown here is derived from an EMBL/GenBank/DDBJ whole genome shotgun (WGS) entry which is preliminary data.</text>
</comment>
<accession>A0A923FM93</accession>
<gene>
    <name evidence="2" type="ORF">HU742_014120</name>
    <name evidence="1" type="ORF">HU742_06375</name>
</gene>
<organism evidence="1">
    <name type="scientific">Pseudomonas marvdashtae</name>
    <dbReference type="NCBI Taxonomy" id="2745500"/>
    <lineage>
        <taxon>Bacteria</taxon>
        <taxon>Pseudomonadati</taxon>
        <taxon>Pseudomonadota</taxon>
        <taxon>Gammaproteobacteria</taxon>
        <taxon>Pseudomonadales</taxon>
        <taxon>Pseudomonadaceae</taxon>
        <taxon>Pseudomonas</taxon>
    </lineage>
</organism>